<feature type="region of interest" description="Disordered" evidence="7">
    <location>
        <begin position="577"/>
        <end position="600"/>
    </location>
</feature>
<evidence type="ECO:0000259" key="8">
    <source>
        <dbReference type="SMART" id="SM00906"/>
    </source>
</evidence>
<dbReference type="STRING" id="4829.A0A168RMB3"/>
<evidence type="ECO:0000256" key="4">
    <source>
        <dbReference type="ARBA" id="ARBA00023125"/>
    </source>
</evidence>
<name>A0A168RMB3_ABSGL</name>
<dbReference type="PANTHER" id="PTHR31313:SF81">
    <property type="entry name" value="TY1 ENHANCER ACTIVATOR"/>
    <property type="match status" value="1"/>
</dbReference>
<accession>A0A168RMB3</accession>
<keyword evidence="5" id="KW-0804">Transcription</keyword>
<dbReference type="EMBL" id="LT554726">
    <property type="protein sequence ID" value="SAM07130.1"/>
    <property type="molecule type" value="Genomic_DNA"/>
</dbReference>
<evidence type="ECO:0000256" key="5">
    <source>
        <dbReference type="ARBA" id="ARBA00023163"/>
    </source>
</evidence>
<dbReference type="GO" id="GO:0003677">
    <property type="term" value="F:DNA binding"/>
    <property type="evidence" value="ECO:0007669"/>
    <property type="project" value="UniProtKB-KW"/>
</dbReference>
<feature type="region of interest" description="Disordered" evidence="7">
    <location>
        <begin position="640"/>
        <end position="692"/>
    </location>
</feature>
<feature type="region of interest" description="Disordered" evidence="7">
    <location>
        <begin position="1"/>
        <end position="49"/>
    </location>
</feature>
<dbReference type="SMART" id="SM00906">
    <property type="entry name" value="Fungal_trans"/>
    <property type="match status" value="1"/>
</dbReference>
<dbReference type="InterPro" id="IPR007219">
    <property type="entry name" value="XnlR_reg_dom"/>
</dbReference>
<keyword evidence="6" id="KW-0539">Nucleus</keyword>
<proteinExistence type="predicted"/>
<gene>
    <name evidence="9" type="primary">ABSGL_12768.1 scaffold 13503</name>
</gene>
<evidence type="ECO:0000313" key="10">
    <source>
        <dbReference type="Proteomes" id="UP000078561"/>
    </source>
</evidence>
<evidence type="ECO:0000256" key="3">
    <source>
        <dbReference type="ARBA" id="ARBA00023015"/>
    </source>
</evidence>
<keyword evidence="10" id="KW-1185">Reference proteome</keyword>
<feature type="compositionally biased region" description="Polar residues" evidence="7">
    <location>
        <begin position="1"/>
        <end position="27"/>
    </location>
</feature>
<keyword evidence="2" id="KW-0862">Zinc</keyword>
<dbReference type="OrthoDB" id="4161332at2759"/>
<evidence type="ECO:0000256" key="6">
    <source>
        <dbReference type="ARBA" id="ARBA00023242"/>
    </source>
</evidence>
<sequence>MQSPTISTSGNSTSPPSLSPRQATSSAMERPSVAAKTTASGTKPPSTTMAREQHLLEVTTQRLDTLGQAWPGCEYEDLDNVKPSTSSSWPYQQNRQKRHVETPPLSFFLVDPPNQQPSQDSMALLSTKMVSPTSNIQHTLISLYYRHRYRILPILPKSTLLHLLNRPSTDAFISPLLLSAIYAQAAQTSASSSSDADHYAASAKSMLDSHMDTPQLSTVIALVLLSLYESNRHGYTCSPCQASMYLAMAIRMCFDLNLHNSIDEGPQDNNSDATTMMVKALKLRVFWSCYCLDKWTSLCTHRPWMIHSADIGTKMELNGSLLLGMEGMETMMNHEEQTAIEGLVASVHLAQLGEQLLQQSFPVSTSSIDKANQADHQLLSFLQHLPASLNWTPLPTPDSLSSPTSSLYQPIPSHPPHNSIVGQFHLIFNLLHLTLLTRPLLTMTTPPPPSSPPQQNRPDTSKTSDKNQVSLLLQRCSTVATNLTQLGCALTDQTGFILCYRMVSQALMLSTRVHLIQCYSVMQPSSSPGNDHHRTAKHARLMFQRSLRSLRILVQHRVIPGADTFTTSMERILQTLALVSPPHSPRQDRQRTSTTSNHSHQHYVSVPYQPHYQQQQHGYLSAEQSAAEVLSNAFNTTTNYASSSNNSIINNSNSRSTSDTGTNPAASPVILSRSSPSPPPPSTQPMKPQQEPAPLVDVSSLYTSVANNPLYHQQIQPHFGYSLPSGKQDEIWALQEQFQQQQQQPGQPQEQRQYHSSPSSSSLSSSSSSSAYTHMNMYSTQLWPATQMLPNSTNPTKKSSSTPPTGSKLTSSTPADNTPAVQPYKSIGLGVYASAQRHHSDVIGQHFGEKSDHRPVILNRHGQVVVASSGDLPP</sequence>
<feature type="compositionally biased region" description="Low complexity" evidence="7">
    <location>
        <begin position="737"/>
        <end position="770"/>
    </location>
</feature>
<keyword evidence="4" id="KW-0238">DNA-binding</keyword>
<dbReference type="Proteomes" id="UP000078561">
    <property type="component" value="Unassembled WGS sequence"/>
</dbReference>
<reference evidence="9" key="1">
    <citation type="submission" date="2016-04" db="EMBL/GenBank/DDBJ databases">
        <authorList>
            <person name="Evans L.H."/>
            <person name="Alamgir A."/>
            <person name="Owens N."/>
            <person name="Weber N.D."/>
            <person name="Virtaneva K."/>
            <person name="Barbian K."/>
            <person name="Babar A."/>
            <person name="Rosenke K."/>
        </authorList>
    </citation>
    <scope>NUCLEOTIDE SEQUENCE [LARGE SCALE GENOMIC DNA]</scope>
    <source>
        <strain evidence="9">CBS 101.48</strain>
    </source>
</reference>
<dbReference type="GO" id="GO:0006351">
    <property type="term" value="P:DNA-templated transcription"/>
    <property type="evidence" value="ECO:0007669"/>
    <property type="project" value="InterPro"/>
</dbReference>
<feature type="region of interest" description="Disordered" evidence="7">
    <location>
        <begin position="787"/>
        <end position="822"/>
    </location>
</feature>
<evidence type="ECO:0000256" key="2">
    <source>
        <dbReference type="ARBA" id="ARBA00022833"/>
    </source>
</evidence>
<feature type="compositionally biased region" description="Low complexity" evidence="7">
    <location>
        <begin position="640"/>
        <end position="675"/>
    </location>
</feature>
<evidence type="ECO:0000313" key="9">
    <source>
        <dbReference type="EMBL" id="SAM07130.1"/>
    </source>
</evidence>
<dbReference type="Pfam" id="PF04082">
    <property type="entry name" value="Fungal_trans"/>
    <property type="match status" value="1"/>
</dbReference>
<evidence type="ECO:0000256" key="1">
    <source>
        <dbReference type="ARBA" id="ARBA00022723"/>
    </source>
</evidence>
<organism evidence="9">
    <name type="scientific">Absidia glauca</name>
    <name type="common">Pin mould</name>
    <dbReference type="NCBI Taxonomy" id="4829"/>
    <lineage>
        <taxon>Eukaryota</taxon>
        <taxon>Fungi</taxon>
        <taxon>Fungi incertae sedis</taxon>
        <taxon>Mucoromycota</taxon>
        <taxon>Mucoromycotina</taxon>
        <taxon>Mucoromycetes</taxon>
        <taxon>Mucorales</taxon>
        <taxon>Cunninghamellaceae</taxon>
        <taxon>Absidia</taxon>
    </lineage>
</organism>
<feature type="region of interest" description="Disordered" evidence="7">
    <location>
        <begin position="737"/>
        <end position="771"/>
    </location>
</feature>
<dbReference type="AlphaFoldDB" id="A0A168RMB3"/>
<keyword evidence="3" id="KW-0805">Transcription regulation</keyword>
<feature type="compositionally biased region" description="Polar residues" evidence="7">
    <location>
        <begin position="35"/>
        <end position="49"/>
    </location>
</feature>
<dbReference type="InParanoid" id="A0A168RMB3"/>
<dbReference type="CDD" id="cd12148">
    <property type="entry name" value="fungal_TF_MHR"/>
    <property type="match status" value="1"/>
</dbReference>
<feature type="compositionally biased region" description="Low complexity" evidence="7">
    <location>
        <begin position="790"/>
        <end position="814"/>
    </location>
</feature>
<keyword evidence="1" id="KW-0479">Metal-binding</keyword>
<dbReference type="InterPro" id="IPR051615">
    <property type="entry name" value="Transcr_Regulatory_Elem"/>
</dbReference>
<evidence type="ECO:0000256" key="7">
    <source>
        <dbReference type="SAM" id="MobiDB-lite"/>
    </source>
</evidence>
<dbReference type="PANTHER" id="PTHR31313">
    <property type="entry name" value="TY1 ENHANCER ACTIVATOR"/>
    <property type="match status" value="1"/>
</dbReference>
<protein>
    <recommendedName>
        <fullName evidence="8">Xylanolytic transcriptional activator regulatory domain-containing protein</fullName>
    </recommendedName>
</protein>
<feature type="region of interest" description="Disordered" evidence="7">
    <location>
        <begin position="441"/>
        <end position="466"/>
    </location>
</feature>
<dbReference type="GO" id="GO:0008270">
    <property type="term" value="F:zinc ion binding"/>
    <property type="evidence" value="ECO:0007669"/>
    <property type="project" value="InterPro"/>
</dbReference>
<feature type="domain" description="Xylanolytic transcriptional activator regulatory" evidence="8">
    <location>
        <begin position="242"/>
        <end position="322"/>
    </location>
</feature>